<evidence type="ECO:0000313" key="3">
    <source>
        <dbReference type="Proteomes" id="UP000584867"/>
    </source>
</evidence>
<organism evidence="2 3">
    <name type="scientific">Granulicella mallensis</name>
    <dbReference type="NCBI Taxonomy" id="940614"/>
    <lineage>
        <taxon>Bacteria</taxon>
        <taxon>Pseudomonadati</taxon>
        <taxon>Acidobacteriota</taxon>
        <taxon>Terriglobia</taxon>
        <taxon>Terriglobales</taxon>
        <taxon>Acidobacteriaceae</taxon>
        <taxon>Granulicella</taxon>
    </lineage>
</organism>
<name>A0A7W7ZQQ4_9BACT</name>
<dbReference type="RefSeq" id="WP_184255568.1">
    <property type="nucleotide sequence ID" value="NZ_JACHIO010000008.1"/>
</dbReference>
<sequence>MIQRHCPRCRSVLHFEDHGTLVFCWNCGAPQITLSEELLEQAQQQVQDAAAGAQGSSTIQVQAPSAVNWKAAIHIALIVAGALSAIAMLVPPAEMLAWLAPSIVLALYASRNRQTRITTGLGARIGLLCGVLCSLGLMLITALQMLVLRFGIHGMAEMEANMNSVMLEAKTRAVAQSGQAAASIFDLFLTAPEFRAGFFLAGLAMVAAILMVLSTAGGAFAGFVRSRQTKTIL</sequence>
<feature type="transmembrane region" description="Helical" evidence="1">
    <location>
        <begin position="96"/>
        <end position="113"/>
    </location>
</feature>
<comment type="caution">
    <text evidence="2">The sequence shown here is derived from an EMBL/GenBank/DDBJ whole genome shotgun (WGS) entry which is preliminary data.</text>
</comment>
<keyword evidence="1" id="KW-1133">Transmembrane helix</keyword>
<feature type="transmembrane region" description="Helical" evidence="1">
    <location>
        <begin position="71"/>
        <end position="90"/>
    </location>
</feature>
<keyword evidence="1" id="KW-0812">Transmembrane</keyword>
<feature type="transmembrane region" description="Helical" evidence="1">
    <location>
        <begin position="125"/>
        <end position="152"/>
    </location>
</feature>
<evidence type="ECO:0000313" key="2">
    <source>
        <dbReference type="EMBL" id="MBB5064002.1"/>
    </source>
</evidence>
<evidence type="ECO:0000256" key="1">
    <source>
        <dbReference type="SAM" id="Phobius"/>
    </source>
</evidence>
<protein>
    <recommendedName>
        <fullName evidence="4">DUF4199 domain-containing protein</fullName>
    </recommendedName>
</protein>
<feature type="transmembrane region" description="Helical" evidence="1">
    <location>
        <begin position="198"/>
        <end position="224"/>
    </location>
</feature>
<reference evidence="2 3" key="1">
    <citation type="submission" date="2020-08" db="EMBL/GenBank/DDBJ databases">
        <title>Genomic Encyclopedia of Type Strains, Phase IV (KMG-V): Genome sequencing to study the core and pangenomes of soil and plant-associated prokaryotes.</title>
        <authorList>
            <person name="Whitman W."/>
        </authorList>
    </citation>
    <scope>NUCLEOTIDE SEQUENCE [LARGE SCALE GENOMIC DNA]</scope>
    <source>
        <strain evidence="2 3">X5P3</strain>
    </source>
</reference>
<proteinExistence type="predicted"/>
<accession>A0A7W7ZQQ4</accession>
<dbReference type="EMBL" id="JACHIO010000008">
    <property type="protein sequence ID" value="MBB5064002.1"/>
    <property type="molecule type" value="Genomic_DNA"/>
</dbReference>
<dbReference type="AlphaFoldDB" id="A0A7W7ZQQ4"/>
<evidence type="ECO:0008006" key="4">
    <source>
        <dbReference type="Google" id="ProtNLM"/>
    </source>
</evidence>
<dbReference type="Proteomes" id="UP000584867">
    <property type="component" value="Unassembled WGS sequence"/>
</dbReference>
<gene>
    <name evidence="2" type="ORF">HDF15_002350</name>
</gene>
<keyword evidence="1" id="KW-0472">Membrane</keyword>